<feature type="transmembrane region" description="Helical" evidence="5">
    <location>
        <begin position="51"/>
        <end position="70"/>
    </location>
</feature>
<reference evidence="7 8" key="2">
    <citation type="journal article" date="2011" name="Stand. Genomic Sci.">
        <title>Complete genome sequence of Isosphaera pallida type strain (IS1B).</title>
        <authorList>
            <consortium name="US DOE Joint Genome Institute (JGI-PGF)"/>
            <person name="Goker M."/>
            <person name="Cleland D."/>
            <person name="Saunders E."/>
            <person name="Lapidus A."/>
            <person name="Nolan M."/>
            <person name="Lucas S."/>
            <person name="Hammon N."/>
            <person name="Deshpande S."/>
            <person name="Cheng J.F."/>
            <person name="Tapia R."/>
            <person name="Han C."/>
            <person name="Goodwin L."/>
            <person name="Pitluck S."/>
            <person name="Liolios K."/>
            <person name="Pagani I."/>
            <person name="Ivanova N."/>
            <person name="Mavromatis K."/>
            <person name="Pati A."/>
            <person name="Chen A."/>
            <person name="Palaniappan K."/>
            <person name="Land M."/>
            <person name="Hauser L."/>
            <person name="Chang Y.J."/>
            <person name="Jeffries C.D."/>
            <person name="Detter J.C."/>
            <person name="Beck B."/>
            <person name="Woyke T."/>
            <person name="Bristow J."/>
            <person name="Eisen J.A."/>
            <person name="Markowitz V."/>
            <person name="Hugenholtz P."/>
            <person name="Kyrpides N.C."/>
            <person name="Klenk H.P."/>
        </authorList>
    </citation>
    <scope>NUCLEOTIDE SEQUENCE [LARGE SCALE GENOMIC DNA]</scope>
    <source>
        <strain evidence="8">ATCC 43644 / DSM 9630 / IS1B</strain>
    </source>
</reference>
<dbReference type="SUPFAM" id="SSF161098">
    <property type="entry name" value="MetI-like"/>
    <property type="match status" value="1"/>
</dbReference>
<feature type="domain" description="ABC transmembrane type-1" evidence="6">
    <location>
        <begin position="12"/>
        <end position="208"/>
    </location>
</feature>
<evidence type="ECO:0000256" key="2">
    <source>
        <dbReference type="ARBA" id="ARBA00022692"/>
    </source>
</evidence>
<evidence type="ECO:0000256" key="5">
    <source>
        <dbReference type="RuleBase" id="RU363032"/>
    </source>
</evidence>
<dbReference type="InterPro" id="IPR035906">
    <property type="entry name" value="MetI-like_sf"/>
</dbReference>
<evidence type="ECO:0000256" key="1">
    <source>
        <dbReference type="ARBA" id="ARBA00004651"/>
    </source>
</evidence>
<dbReference type="InterPro" id="IPR000515">
    <property type="entry name" value="MetI-like"/>
</dbReference>
<dbReference type="InParanoid" id="E8QYM2"/>
<evidence type="ECO:0000259" key="6">
    <source>
        <dbReference type="PROSITE" id="PS50928"/>
    </source>
</evidence>
<keyword evidence="2 5" id="KW-0812">Transmembrane</keyword>
<dbReference type="CDD" id="cd06261">
    <property type="entry name" value="TM_PBP2"/>
    <property type="match status" value="1"/>
</dbReference>
<protein>
    <submittedName>
        <fullName evidence="7">Binding-protein-dependent transport systems inner membrane component</fullName>
    </submittedName>
</protein>
<feature type="transmembrane region" description="Helical" evidence="5">
    <location>
        <begin position="187"/>
        <end position="208"/>
    </location>
</feature>
<dbReference type="NCBIfam" id="NF038017">
    <property type="entry name" value="ABC_perm1"/>
    <property type="match status" value="1"/>
</dbReference>
<gene>
    <name evidence="7" type="ordered locus">Isop_0403</name>
</gene>
<dbReference type="HOGENOM" id="CLU_016047_14_2_0"/>
<name>E8QYM2_ISOPI</name>
<dbReference type="PANTHER" id="PTHR43632:SF1">
    <property type="entry name" value="PERMEASE COMPONENT OF TUNGSTATE ABC TRANSPORTER"/>
    <property type="match status" value="1"/>
</dbReference>
<feature type="transmembrane region" description="Helical" evidence="5">
    <location>
        <begin position="20"/>
        <end position="39"/>
    </location>
</feature>
<comment type="similarity">
    <text evidence="5">Belongs to the binding-protein-dependent transport system permease family.</text>
</comment>
<dbReference type="eggNOG" id="COG4662">
    <property type="taxonomic scope" value="Bacteria"/>
</dbReference>
<keyword evidence="4 5" id="KW-0472">Membrane</keyword>
<dbReference type="GO" id="GO:0005886">
    <property type="term" value="C:plasma membrane"/>
    <property type="evidence" value="ECO:0007669"/>
    <property type="project" value="UniProtKB-SubCell"/>
</dbReference>
<dbReference type="STRING" id="575540.Isop_0403"/>
<evidence type="ECO:0000256" key="3">
    <source>
        <dbReference type="ARBA" id="ARBA00022989"/>
    </source>
</evidence>
<feature type="transmembrane region" description="Helical" evidence="5">
    <location>
        <begin position="90"/>
        <end position="112"/>
    </location>
</feature>
<keyword evidence="8" id="KW-1185">Reference proteome</keyword>
<dbReference type="Pfam" id="PF00528">
    <property type="entry name" value="BPD_transp_1"/>
    <property type="match status" value="1"/>
</dbReference>
<evidence type="ECO:0000313" key="8">
    <source>
        <dbReference type="Proteomes" id="UP000008631"/>
    </source>
</evidence>
<dbReference type="PANTHER" id="PTHR43632">
    <property type="entry name" value="PERMEASE COMPONENT OF TUNGSTATE ABC TRANSPORTER"/>
    <property type="match status" value="1"/>
</dbReference>
<dbReference type="GO" id="GO:0055085">
    <property type="term" value="P:transmembrane transport"/>
    <property type="evidence" value="ECO:0007669"/>
    <property type="project" value="InterPro"/>
</dbReference>
<sequence length="216" mass="22848">MRAFDPDLLPVVALTLRVTVSALVIAAVVGIPAGVWLGLARFPGKRVLTALVYTGMALPPVVVGLLTYMLLSRSGPLAFLEWLFTPNAMILAQTVMALPLVAGLVMGAVASVPHDLVLQVRSLGATPWQVRWTILREVRVAVLFALLVAFGRIVSEVGAAYMVGGNIQGYTRVLSTAVMMETGKGDFGVALALGGWLMVLALTVNLAAMRLQGRLA</sequence>
<organism evidence="7 8">
    <name type="scientific">Isosphaera pallida (strain ATCC 43644 / DSM 9630 / IS1B)</name>
    <dbReference type="NCBI Taxonomy" id="575540"/>
    <lineage>
        <taxon>Bacteria</taxon>
        <taxon>Pseudomonadati</taxon>
        <taxon>Planctomycetota</taxon>
        <taxon>Planctomycetia</taxon>
        <taxon>Isosphaerales</taxon>
        <taxon>Isosphaeraceae</taxon>
        <taxon>Isosphaera</taxon>
    </lineage>
</organism>
<comment type="subcellular location">
    <subcellularLocation>
        <location evidence="1 5">Cell membrane</location>
        <topology evidence="1 5">Multi-pass membrane protein</topology>
    </subcellularLocation>
</comment>
<dbReference type="Gene3D" id="1.10.3720.10">
    <property type="entry name" value="MetI-like"/>
    <property type="match status" value="1"/>
</dbReference>
<dbReference type="AlphaFoldDB" id="E8QYM2"/>
<keyword evidence="3 5" id="KW-1133">Transmembrane helix</keyword>
<accession>E8QYM2</accession>
<dbReference type="PROSITE" id="PS50928">
    <property type="entry name" value="ABC_TM1"/>
    <property type="match status" value="1"/>
</dbReference>
<dbReference type="RefSeq" id="WP_013563287.1">
    <property type="nucleotide sequence ID" value="NC_014962.1"/>
</dbReference>
<reference key="1">
    <citation type="submission" date="2010-11" db="EMBL/GenBank/DDBJ databases">
        <title>The complete sequence of chromosome of Isophaera pallida ATCC 43644.</title>
        <authorList>
            <consortium name="US DOE Joint Genome Institute (JGI-PGF)"/>
            <person name="Lucas S."/>
            <person name="Copeland A."/>
            <person name="Lapidus A."/>
            <person name="Bruce D."/>
            <person name="Goodwin L."/>
            <person name="Pitluck S."/>
            <person name="Kyrpides N."/>
            <person name="Mavromatis K."/>
            <person name="Pagani I."/>
            <person name="Ivanova N."/>
            <person name="Saunders E."/>
            <person name="Brettin T."/>
            <person name="Detter J.C."/>
            <person name="Han C."/>
            <person name="Tapia R."/>
            <person name="Land M."/>
            <person name="Hauser L."/>
            <person name="Markowitz V."/>
            <person name="Cheng J.-F."/>
            <person name="Hugenholtz P."/>
            <person name="Woyke T."/>
            <person name="Wu D."/>
            <person name="Eisen J.A."/>
        </authorList>
    </citation>
    <scope>NUCLEOTIDE SEQUENCE</scope>
    <source>
        <strain>ATCC 43644</strain>
    </source>
</reference>
<dbReference type="Proteomes" id="UP000008631">
    <property type="component" value="Chromosome"/>
</dbReference>
<dbReference type="InterPro" id="IPR049783">
    <property type="entry name" value="ABC_perm_TupB-like"/>
</dbReference>
<dbReference type="KEGG" id="ipa:Isop_0403"/>
<dbReference type="OrthoDB" id="9795403at2"/>
<evidence type="ECO:0000313" key="7">
    <source>
        <dbReference type="EMBL" id="ADV60998.1"/>
    </source>
</evidence>
<keyword evidence="5" id="KW-0813">Transport</keyword>
<evidence type="ECO:0000256" key="4">
    <source>
        <dbReference type="ARBA" id="ARBA00023136"/>
    </source>
</evidence>
<proteinExistence type="inferred from homology"/>
<feature type="transmembrane region" description="Helical" evidence="5">
    <location>
        <begin position="140"/>
        <end position="167"/>
    </location>
</feature>
<dbReference type="EMBL" id="CP002353">
    <property type="protein sequence ID" value="ADV60998.1"/>
    <property type="molecule type" value="Genomic_DNA"/>
</dbReference>